<protein>
    <submittedName>
        <fullName evidence="1">Putative secreted peptide</fullName>
    </submittedName>
</protein>
<dbReference type="EMBL" id="GGFM01011375">
    <property type="protein sequence ID" value="MBW32126.1"/>
    <property type="molecule type" value="Transcribed_RNA"/>
</dbReference>
<proteinExistence type="predicted"/>
<accession>A0A2M3ZU91</accession>
<sequence>MSRSGPHRIRACFILIIPPTEARDLHVIQKGDACVCMRARATYNNDFYLYNHHSFPRCSSLPHGHHGLPPFALLLGGTNEPFVVRRTRAHDGRALSF</sequence>
<organism evidence="1">
    <name type="scientific">Anopheles braziliensis</name>
    <dbReference type="NCBI Taxonomy" id="58242"/>
    <lineage>
        <taxon>Eukaryota</taxon>
        <taxon>Metazoa</taxon>
        <taxon>Ecdysozoa</taxon>
        <taxon>Arthropoda</taxon>
        <taxon>Hexapoda</taxon>
        <taxon>Insecta</taxon>
        <taxon>Pterygota</taxon>
        <taxon>Neoptera</taxon>
        <taxon>Endopterygota</taxon>
        <taxon>Diptera</taxon>
        <taxon>Nematocera</taxon>
        <taxon>Culicoidea</taxon>
        <taxon>Culicidae</taxon>
        <taxon>Anophelinae</taxon>
        <taxon>Anopheles</taxon>
    </lineage>
</organism>
<dbReference type="AlphaFoldDB" id="A0A2M3ZU91"/>
<reference evidence="1" key="1">
    <citation type="submission" date="2018-01" db="EMBL/GenBank/DDBJ databases">
        <title>An insight into the sialome of Amazonian anophelines.</title>
        <authorList>
            <person name="Ribeiro J.M."/>
            <person name="Scarpassa V."/>
            <person name="Calvo E."/>
        </authorList>
    </citation>
    <scope>NUCLEOTIDE SEQUENCE</scope>
    <source>
        <tissue evidence="1">Salivary glands</tissue>
    </source>
</reference>
<evidence type="ECO:0000313" key="1">
    <source>
        <dbReference type="EMBL" id="MBW32126.1"/>
    </source>
</evidence>
<name>A0A2M3ZU91_9DIPT</name>